<evidence type="ECO:0000313" key="2">
    <source>
        <dbReference type="EMBL" id="TQV84814.1"/>
    </source>
</evidence>
<gene>
    <name evidence="2" type="ORF">FKG94_04675</name>
</gene>
<comment type="caution">
    <text evidence="2">The sequence shown here is derived from an EMBL/GenBank/DDBJ whole genome shotgun (WGS) entry which is preliminary data.</text>
</comment>
<reference evidence="2 3" key="1">
    <citation type="submission" date="2019-06" db="EMBL/GenBank/DDBJ databases">
        <title>Whole genome sequence for Cellvibrionaceae sp. R142.</title>
        <authorList>
            <person name="Wang G."/>
        </authorList>
    </citation>
    <scope>NUCLEOTIDE SEQUENCE [LARGE SCALE GENOMIC DNA]</scope>
    <source>
        <strain evidence="2 3">R142</strain>
    </source>
</reference>
<keyword evidence="2" id="KW-0067">ATP-binding</keyword>
<dbReference type="AlphaFoldDB" id="A0A545U5R5"/>
<feature type="domain" description="ATPase AAA-type core" evidence="1">
    <location>
        <begin position="49"/>
        <end position="359"/>
    </location>
</feature>
<dbReference type="EMBL" id="VHSG01000005">
    <property type="protein sequence ID" value="TQV84814.1"/>
    <property type="molecule type" value="Genomic_DNA"/>
</dbReference>
<dbReference type="PANTHER" id="PTHR40396:SF1">
    <property type="entry name" value="ATPASE AAA-TYPE CORE DOMAIN-CONTAINING PROTEIN"/>
    <property type="match status" value="1"/>
</dbReference>
<dbReference type="GO" id="GO:0016887">
    <property type="term" value="F:ATP hydrolysis activity"/>
    <property type="evidence" value="ECO:0007669"/>
    <property type="project" value="InterPro"/>
</dbReference>
<dbReference type="Gene3D" id="3.40.50.300">
    <property type="entry name" value="P-loop containing nucleotide triphosphate hydrolases"/>
    <property type="match status" value="1"/>
</dbReference>
<evidence type="ECO:0000313" key="3">
    <source>
        <dbReference type="Proteomes" id="UP000319732"/>
    </source>
</evidence>
<dbReference type="GO" id="GO:0005524">
    <property type="term" value="F:ATP binding"/>
    <property type="evidence" value="ECO:0007669"/>
    <property type="project" value="UniProtKB-KW"/>
</dbReference>
<sequence>MIIDITIANFRSIKEKQTISLCAESTPRHLKNNIAFPGDGKIGVLKSCGVYGANASGKSNLLLAFEALRYIICRSGDLKDGDEIPCYEPFKLSASEPLKPVEFEIEFFGPDARRFLYAVSFDSNSIITESLDFYPGRIKANLFKREEGDSWQDIKFGTHYKGGKKRVACFRNNSYLSKAGNSADASEVIQGIYNYFRKDIFHLGAGQQVAMFDWKDDSEIVQKISKLLCHIDTGIVEVEFKDSEFDDGGIDFSSSVPEPLRKKILKDRRRKAYFSHKDQNGGVVKFTEEMESSGTVKLFNTLPLLLEAFEYGGVLLLDELDNSFHPHVVEFLISLFNSSEVNTNNAQLIFTTHNINLMSPNLLRRDQIWFVEKENGASLFHSLDEYDKSKVKSNSPFRKWYEEGRFGAIPRINKEKISEILRHGAS</sequence>
<keyword evidence="2" id="KW-0547">Nucleotide-binding</keyword>
<evidence type="ECO:0000259" key="1">
    <source>
        <dbReference type="Pfam" id="PF13304"/>
    </source>
</evidence>
<dbReference type="InterPro" id="IPR003959">
    <property type="entry name" value="ATPase_AAA_core"/>
</dbReference>
<accession>A0A545U5R5</accession>
<dbReference type="PANTHER" id="PTHR40396">
    <property type="entry name" value="ATPASE-LIKE PROTEIN"/>
    <property type="match status" value="1"/>
</dbReference>
<dbReference type="RefSeq" id="WP_142903020.1">
    <property type="nucleotide sequence ID" value="NZ_ML660088.1"/>
</dbReference>
<dbReference type="SUPFAM" id="SSF52540">
    <property type="entry name" value="P-loop containing nucleoside triphosphate hydrolases"/>
    <property type="match status" value="1"/>
</dbReference>
<organism evidence="2 3">
    <name type="scientific">Exilibacterium tricleocarpae</name>
    <dbReference type="NCBI Taxonomy" id="2591008"/>
    <lineage>
        <taxon>Bacteria</taxon>
        <taxon>Pseudomonadati</taxon>
        <taxon>Pseudomonadota</taxon>
        <taxon>Gammaproteobacteria</taxon>
        <taxon>Cellvibrionales</taxon>
        <taxon>Cellvibrionaceae</taxon>
        <taxon>Exilibacterium</taxon>
    </lineage>
</organism>
<dbReference type="Proteomes" id="UP000319732">
    <property type="component" value="Unassembled WGS sequence"/>
</dbReference>
<name>A0A545U5R5_9GAMM</name>
<proteinExistence type="predicted"/>
<dbReference type="OrthoDB" id="9809324at2"/>
<keyword evidence="3" id="KW-1185">Reference proteome</keyword>
<dbReference type="Pfam" id="PF13304">
    <property type="entry name" value="AAA_21"/>
    <property type="match status" value="1"/>
</dbReference>
<protein>
    <submittedName>
        <fullName evidence="2">ATP-binding protein</fullName>
    </submittedName>
</protein>
<dbReference type="InterPro" id="IPR027417">
    <property type="entry name" value="P-loop_NTPase"/>
</dbReference>